<dbReference type="EMBL" id="BNJQ01000006">
    <property type="protein sequence ID" value="GHP03737.1"/>
    <property type="molecule type" value="Genomic_DNA"/>
</dbReference>
<feature type="compositionally biased region" description="Basic and acidic residues" evidence="2">
    <location>
        <begin position="183"/>
        <end position="198"/>
    </location>
</feature>
<evidence type="ECO:0000256" key="1">
    <source>
        <dbReference type="SAM" id="Coils"/>
    </source>
</evidence>
<feature type="region of interest" description="Disordered" evidence="2">
    <location>
        <begin position="182"/>
        <end position="201"/>
    </location>
</feature>
<keyword evidence="1" id="KW-0175">Coiled coil</keyword>
<dbReference type="AlphaFoldDB" id="A0A830HF60"/>
<feature type="region of interest" description="Disordered" evidence="2">
    <location>
        <begin position="116"/>
        <end position="149"/>
    </location>
</feature>
<dbReference type="OrthoDB" id="10007210at2759"/>
<gene>
    <name evidence="3" type="ORF">PPROV_000249200</name>
</gene>
<evidence type="ECO:0000313" key="3">
    <source>
        <dbReference type="EMBL" id="GHP03737.1"/>
    </source>
</evidence>
<sequence>MTSLRPLREMSDVGLALAKAPPEEVQIENNKPLFLVKHRVERHAAFHVLPPSQCPPNKYVVVRQSFTDYDAREAAKHERVRMSQLKAVKEARNKLFHEAVKVRMTHIERTKKANYEEAKAAADAPDAAWQRQQRQPPTPTPASITDLPVEPSVPVSASVARNQQNAQQASLAARRSLLAHVKPATEQKDSPGVRREASDSGVPSFVAWDATDAAAGRDLQGRRFRNVIRAEMEDERRRAAERREEAMRLSLDRIRREEEVSNARAQAAAAAAEAEAQAAVARAELSERADGALRLARLASDHGAARALGDGETTELQVRQTRAVERIRYNGALHSRLTEKLDELGIELPPLCACPHGTHPLDSSYPFKCGRNCPLFRSPDRYAASLNQVLYAYGVLE</sequence>
<evidence type="ECO:0000256" key="2">
    <source>
        <dbReference type="SAM" id="MobiDB-lite"/>
    </source>
</evidence>
<feature type="compositionally biased region" description="Low complexity" evidence="2">
    <location>
        <begin position="121"/>
        <end position="135"/>
    </location>
</feature>
<feature type="coiled-coil region" evidence="1">
    <location>
        <begin position="229"/>
        <end position="284"/>
    </location>
</feature>
<organism evidence="3 4">
    <name type="scientific">Pycnococcus provasolii</name>
    <dbReference type="NCBI Taxonomy" id="41880"/>
    <lineage>
        <taxon>Eukaryota</taxon>
        <taxon>Viridiplantae</taxon>
        <taxon>Chlorophyta</taxon>
        <taxon>Pseudoscourfieldiophyceae</taxon>
        <taxon>Pseudoscourfieldiales</taxon>
        <taxon>Pycnococcaceae</taxon>
        <taxon>Pycnococcus</taxon>
    </lineage>
</organism>
<comment type="caution">
    <text evidence="3">The sequence shown here is derived from an EMBL/GenBank/DDBJ whole genome shotgun (WGS) entry which is preliminary data.</text>
</comment>
<accession>A0A830HF60</accession>
<evidence type="ECO:0000313" key="4">
    <source>
        <dbReference type="Proteomes" id="UP000660262"/>
    </source>
</evidence>
<keyword evidence="4" id="KW-1185">Reference proteome</keyword>
<reference evidence="3" key="1">
    <citation type="submission" date="2020-10" db="EMBL/GenBank/DDBJ databases">
        <title>Unveiling of a novel bifunctional photoreceptor, Dualchrome1, isolated from a cosmopolitan green alga.</title>
        <authorList>
            <person name="Suzuki S."/>
            <person name="Kawachi M."/>
        </authorList>
    </citation>
    <scope>NUCLEOTIDE SEQUENCE</scope>
    <source>
        <strain evidence="3">NIES 2893</strain>
    </source>
</reference>
<dbReference type="Proteomes" id="UP000660262">
    <property type="component" value="Unassembled WGS sequence"/>
</dbReference>
<proteinExistence type="predicted"/>
<name>A0A830HF60_9CHLO</name>
<protein>
    <submittedName>
        <fullName evidence="3">Uncharacterized protein</fullName>
    </submittedName>
</protein>